<dbReference type="AlphaFoldDB" id="A0A7V8NVY3"/>
<protein>
    <submittedName>
        <fullName evidence="2">Uncharacterized protein</fullName>
    </submittedName>
</protein>
<dbReference type="Proteomes" id="UP000567293">
    <property type="component" value="Unassembled WGS sequence"/>
</dbReference>
<dbReference type="EMBL" id="JACDQQ010002494">
    <property type="protein sequence ID" value="MBA0088433.1"/>
    <property type="molecule type" value="Genomic_DNA"/>
</dbReference>
<organism evidence="2 3">
    <name type="scientific">Candidatus Acidiferrum panamense</name>
    <dbReference type="NCBI Taxonomy" id="2741543"/>
    <lineage>
        <taxon>Bacteria</taxon>
        <taxon>Pseudomonadati</taxon>
        <taxon>Acidobacteriota</taxon>
        <taxon>Terriglobia</taxon>
        <taxon>Candidatus Acidiferrales</taxon>
        <taxon>Candidatus Acidiferrum</taxon>
    </lineage>
</organism>
<evidence type="ECO:0000256" key="1">
    <source>
        <dbReference type="SAM" id="MobiDB-lite"/>
    </source>
</evidence>
<proteinExistence type="predicted"/>
<evidence type="ECO:0000313" key="2">
    <source>
        <dbReference type="EMBL" id="MBA0088433.1"/>
    </source>
</evidence>
<name>A0A7V8NVY3_9BACT</name>
<feature type="non-terminal residue" evidence="2">
    <location>
        <position position="1"/>
    </location>
</feature>
<gene>
    <name evidence="2" type="ORF">HRJ53_25890</name>
</gene>
<comment type="caution">
    <text evidence="2">The sequence shown here is derived from an EMBL/GenBank/DDBJ whole genome shotgun (WGS) entry which is preliminary data.</text>
</comment>
<reference evidence="2" key="1">
    <citation type="submission" date="2020-06" db="EMBL/GenBank/DDBJ databases">
        <title>Legume-microbial interactions unlock mineral nutrients during tropical forest succession.</title>
        <authorList>
            <person name="Epihov D.Z."/>
        </authorList>
    </citation>
    <scope>NUCLEOTIDE SEQUENCE [LARGE SCALE GENOMIC DNA]</scope>
    <source>
        <strain evidence="2">Pan2503</strain>
    </source>
</reference>
<evidence type="ECO:0000313" key="3">
    <source>
        <dbReference type="Proteomes" id="UP000567293"/>
    </source>
</evidence>
<accession>A0A7V8NVY3</accession>
<keyword evidence="3" id="KW-1185">Reference proteome</keyword>
<sequence length="250" mass="27392">YSVERSAWEEIPAAMVDWDATAKAAAAEKSAEEALDKKVHMQEEANRIDTVMDVDASLEVAPGVFLPPGEGMFLIDGKHITPLEQAGAGISTDKKQFLKQVLVPIPIVPSKRTVDIPGSHAKIRVSDSNLEFYLREAPPDPDRTSPIVKSSRPGESGPEVELLRATVKGNKRQLESIMALFGEQLEENRKTMSLQRWEIAPTVFRFTLGEPLTPGEYALAEMLPDGMNLFVWDFGVDPASAGKPAAPRTK</sequence>
<feature type="region of interest" description="Disordered" evidence="1">
    <location>
        <begin position="137"/>
        <end position="159"/>
    </location>
</feature>